<evidence type="ECO:0000313" key="5">
    <source>
        <dbReference type="EMBL" id="KAH3783808.1"/>
    </source>
</evidence>
<dbReference type="Proteomes" id="UP000828390">
    <property type="component" value="Unassembled WGS sequence"/>
</dbReference>
<dbReference type="InterPro" id="IPR027897">
    <property type="entry name" value="DUF4559"/>
</dbReference>
<keyword evidence="1" id="KW-0547">Nucleotide-binding</keyword>
<evidence type="ECO:0000256" key="2">
    <source>
        <dbReference type="ARBA" id="ARBA00022840"/>
    </source>
</evidence>
<dbReference type="InterPro" id="IPR032675">
    <property type="entry name" value="LRR_dom_sf"/>
</dbReference>
<feature type="domain" description="NACHT" evidence="4">
    <location>
        <begin position="439"/>
        <end position="580"/>
    </location>
</feature>
<dbReference type="PANTHER" id="PTHR46312:SF2">
    <property type="entry name" value="NUCLEOTIDE-BINDING OLIGOMERIZATION DOMAIN-CONTAINING PROTEIN 2-LIKE"/>
    <property type="match status" value="1"/>
</dbReference>
<organism evidence="5 6">
    <name type="scientific">Dreissena polymorpha</name>
    <name type="common">Zebra mussel</name>
    <name type="synonym">Mytilus polymorpha</name>
    <dbReference type="NCBI Taxonomy" id="45954"/>
    <lineage>
        <taxon>Eukaryota</taxon>
        <taxon>Metazoa</taxon>
        <taxon>Spiralia</taxon>
        <taxon>Lophotrochozoa</taxon>
        <taxon>Mollusca</taxon>
        <taxon>Bivalvia</taxon>
        <taxon>Autobranchia</taxon>
        <taxon>Heteroconchia</taxon>
        <taxon>Euheterodonta</taxon>
        <taxon>Imparidentia</taxon>
        <taxon>Neoheterodontei</taxon>
        <taxon>Myida</taxon>
        <taxon>Dreissenoidea</taxon>
        <taxon>Dreissenidae</taxon>
        <taxon>Dreissena</taxon>
    </lineage>
</organism>
<reference evidence="5" key="1">
    <citation type="journal article" date="2019" name="bioRxiv">
        <title>The Genome of the Zebra Mussel, Dreissena polymorpha: A Resource for Invasive Species Research.</title>
        <authorList>
            <person name="McCartney M.A."/>
            <person name="Auch B."/>
            <person name="Kono T."/>
            <person name="Mallez S."/>
            <person name="Zhang Y."/>
            <person name="Obille A."/>
            <person name="Becker A."/>
            <person name="Abrahante J.E."/>
            <person name="Garbe J."/>
            <person name="Badalamenti J.P."/>
            <person name="Herman A."/>
            <person name="Mangelson H."/>
            <person name="Liachko I."/>
            <person name="Sullivan S."/>
            <person name="Sone E.D."/>
            <person name="Koren S."/>
            <person name="Silverstein K.A.T."/>
            <person name="Beckman K.B."/>
            <person name="Gohl D.M."/>
        </authorList>
    </citation>
    <scope>NUCLEOTIDE SEQUENCE</scope>
    <source>
        <strain evidence="5">Duluth1</strain>
        <tissue evidence="5">Whole animal</tissue>
    </source>
</reference>
<dbReference type="InterPro" id="IPR027417">
    <property type="entry name" value="P-loop_NTPase"/>
</dbReference>
<proteinExistence type="predicted"/>
<keyword evidence="3" id="KW-0175">Coiled coil</keyword>
<evidence type="ECO:0000259" key="4">
    <source>
        <dbReference type="Pfam" id="PF05729"/>
    </source>
</evidence>
<sequence>MARLGDVFGVQEMTNWLKTWLALNITKDGLHEFVDREVKQFQTGIYHNITSTLGVSANTTCTGCLTANILPCPTQGVCKKRGRKSCKSIHDTPRKQHRPCPLSICEAVRDHIKNDHRFDGPSWKNTCAEQWACNHWQIGKCFMPPDGYIGVTSIRDTDFNGVISVMLNCIHFDNLMSFSIAPMSVSPCLLTKARDIGKAVRHSPSCEVTDFDLNDYFNTLETLLKDSKTLANDSNAQDAVSKLILLRNESTISLAEMSHLLKDAHQTLGKAENVTKERKAQMESYMEQLKTKLDEHAETLKENISEHANACTVESKRLFNEHANTRTEESKINLTEHVNTLAKKSIQDIQGAISSKKESDYENKVEDFVRRLKQHYNLTMSHVSISTLLPSGDEFLYKIYAAHAICRIVESNGGNKTENPITTYKEILCRGEHEKLHKRIFLQGEAGMGKTTFACKLVLDWCNPGGALSYISKTFGDANTLQEFKLVLLITLRDSVCERDVTNMIKEQIIDMVYTDTERNDAYGMLNKIMQQEMCLVVQDGLDEWKDPQGKLAQPIMLSCYTQCTVFTTTRPWKLTDERIRKSQIDSLFELKGVRDPYELCKSLLDSFGCNTLKEFKQYVLKNGLHALLLSPMLLSLIVSSWVDGIRLTGSRCDIYTVLVDALFKKASEKNSFFVQPPFVCFQNTRYLQHNFEHLQAIAKAAFVMLFSAEREQSLVISERQLSHCLTPKQKYIALKTGIITERKCVSRTYQTSTCSFIHKSVQEFLAAVHIAENSATLQVVSRFFAENSNAMFENQIFIFLCGLNILLANECSRIIDSTMDTKFLLSTYIEGFIEAQANVQNPNDIDLKLSRFDYNGYYVDDNTFLRILQMNKSNAKLLEIYRYILLPPDVLHGLAQLKDLKLSGCECKGLDLSSCHNLEIIDLDGEGITLQPNAFNGLTQLKTLKLSGCECKGLDLSSCHNLEIIDLDGEGITLQPNALNGLTQLKTLELYECVCKGLDLSSCHNLEIIDLHGNQITLQPNALNGLAQLNKCTLND</sequence>
<keyword evidence="6" id="KW-1185">Reference proteome</keyword>
<dbReference type="SUPFAM" id="SSF52058">
    <property type="entry name" value="L domain-like"/>
    <property type="match status" value="1"/>
</dbReference>
<dbReference type="AlphaFoldDB" id="A0A9D4ER05"/>
<name>A0A9D4ER05_DREPO</name>
<dbReference type="Pfam" id="PF15112">
    <property type="entry name" value="DUF4559"/>
    <property type="match status" value="1"/>
</dbReference>
<accession>A0A9D4ER05</accession>
<keyword evidence="2" id="KW-0067">ATP-binding</keyword>
<dbReference type="Gene3D" id="3.40.50.300">
    <property type="entry name" value="P-loop containing nucleotide triphosphate hydrolases"/>
    <property type="match status" value="1"/>
</dbReference>
<dbReference type="EMBL" id="JAIWYP010000008">
    <property type="protein sequence ID" value="KAH3783808.1"/>
    <property type="molecule type" value="Genomic_DNA"/>
</dbReference>
<dbReference type="InterPro" id="IPR007111">
    <property type="entry name" value="NACHT_NTPase"/>
</dbReference>
<dbReference type="Pfam" id="PF05729">
    <property type="entry name" value="NACHT"/>
    <property type="match status" value="1"/>
</dbReference>
<reference evidence="5" key="2">
    <citation type="submission" date="2020-11" db="EMBL/GenBank/DDBJ databases">
        <authorList>
            <person name="McCartney M.A."/>
            <person name="Auch B."/>
            <person name="Kono T."/>
            <person name="Mallez S."/>
            <person name="Becker A."/>
            <person name="Gohl D.M."/>
            <person name="Silverstein K.A.T."/>
            <person name="Koren S."/>
            <person name="Bechman K.B."/>
            <person name="Herman A."/>
            <person name="Abrahante J.E."/>
            <person name="Garbe J."/>
        </authorList>
    </citation>
    <scope>NUCLEOTIDE SEQUENCE</scope>
    <source>
        <strain evidence="5">Duluth1</strain>
        <tissue evidence="5">Whole animal</tissue>
    </source>
</reference>
<dbReference type="Gene3D" id="3.80.10.10">
    <property type="entry name" value="Ribonuclease Inhibitor"/>
    <property type="match status" value="1"/>
</dbReference>
<comment type="caution">
    <text evidence="5">The sequence shown here is derived from an EMBL/GenBank/DDBJ whole genome shotgun (WGS) entry which is preliminary data.</text>
</comment>
<gene>
    <name evidence="5" type="ORF">DPMN_161758</name>
</gene>
<feature type="coiled-coil region" evidence="3">
    <location>
        <begin position="279"/>
        <end position="306"/>
    </location>
</feature>
<evidence type="ECO:0000256" key="3">
    <source>
        <dbReference type="SAM" id="Coils"/>
    </source>
</evidence>
<dbReference type="PANTHER" id="PTHR46312">
    <property type="entry name" value="NACHT DOMAIN-CONTAINING PROTEIN"/>
    <property type="match status" value="1"/>
</dbReference>
<dbReference type="GO" id="GO:0005524">
    <property type="term" value="F:ATP binding"/>
    <property type="evidence" value="ECO:0007669"/>
    <property type="project" value="UniProtKB-KW"/>
</dbReference>
<evidence type="ECO:0000256" key="1">
    <source>
        <dbReference type="ARBA" id="ARBA00022741"/>
    </source>
</evidence>
<evidence type="ECO:0000313" key="6">
    <source>
        <dbReference type="Proteomes" id="UP000828390"/>
    </source>
</evidence>
<dbReference type="CDD" id="cd01120">
    <property type="entry name" value="RecA-like_superfamily"/>
    <property type="match status" value="1"/>
</dbReference>
<dbReference type="SUPFAM" id="SSF52540">
    <property type="entry name" value="P-loop containing nucleoside triphosphate hydrolases"/>
    <property type="match status" value="1"/>
</dbReference>
<protein>
    <recommendedName>
        <fullName evidence="4">NACHT domain-containing protein</fullName>
    </recommendedName>
</protein>